<feature type="compositionally biased region" description="Basic and acidic residues" evidence="1">
    <location>
        <begin position="66"/>
        <end position="79"/>
    </location>
</feature>
<evidence type="ECO:0000313" key="2">
    <source>
        <dbReference type="EMBL" id="MPC69578.1"/>
    </source>
</evidence>
<protein>
    <submittedName>
        <fullName evidence="2">Uncharacterized protein</fullName>
    </submittedName>
</protein>
<gene>
    <name evidence="2" type="ORF">E2C01_063807</name>
</gene>
<dbReference type="EMBL" id="VSRR010029659">
    <property type="protein sequence ID" value="MPC69578.1"/>
    <property type="molecule type" value="Genomic_DNA"/>
</dbReference>
<dbReference type="Proteomes" id="UP000324222">
    <property type="component" value="Unassembled WGS sequence"/>
</dbReference>
<keyword evidence="3" id="KW-1185">Reference proteome</keyword>
<sequence length="79" mass="8664">MREDEISHQHEKQADQCKVCFTLPRNTRGGCDSDHPHHRTCGGPSQAGQLDGSTRTTPAVPLAGGRGHDHHLPTKEKMN</sequence>
<comment type="caution">
    <text evidence="2">The sequence shown here is derived from an EMBL/GenBank/DDBJ whole genome shotgun (WGS) entry which is preliminary data.</text>
</comment>
<dbReference type="AlphaFoldDB" id="A0A5B7HLJ3"/>
<proteinExistence type="predicted"/>
<name>A0A5B7HLJ3_PORTR</name>
<evidence type="ECO:0000256" key="1">
    <source>
        <dbReference type="SAM" id="MobiDB-lite"/>
    </source>
</evidence>
<feature type="compositionally biased region" description="Polar residues" evidence="1">
    <location>
        <begin position="46"/>
        <end position="57"/>
    </location>
</feature>
<evidence type="ECO:0000313" key="3">
    <source>
        <dbReference type="Proteomes" id="UP000324222"/>
    </source>
</evidence>
<accession>A0A5B7HLJ3</accession>
<organism evidence="2 3">
    <name type="scientific">Portunus trituberculatus</name>
    <name type="common">Swimming crab</name>
    <name type="synonym">Neptunus trituberculatus</name>
    <dbReference type="NCBI Taxonomy" id="210409"/>
    <lineage>
        <taxon>Eukaryota</taxon>
        <taxon>Metazoa</taxon>
        <taxon>Ecdysozoa</taxon>
        <taxon>Arthropoda</taxon>
        <taxon>Crustacea</taxon>
        <taxon>Multicrustacea</taxon>
        <taxon>Malacostraca</taxon>
        <taxon>Eumalacostraca</taxon>
        <taxon>Eucarida</taxon>
        <taxon>Decapoda</taxon>
        <taxon>Pleocyemata</taxon>
        <taxon>Brachyura</taxon>
        <taxon>Eubrachyura</taxon>
        <taxon>Portunoidea</taxon>
        <taxon>Portunidae</taxon>
        <taxon>Portuninae</taxon>
        <taxon>Portunus</taxon>
    </lineage>
</organism>
<feature type="region of interest" description="Disordered" evidence="1">
    <location>
        <begin position="31"/>
        <end position="79"/>
    </location>
</feature>
<reference evidence="2 3" key="1">
    <citation type="submission" date="2019-05" db="EMBL/GenBank/DDBJ databases">
        <title>Another draft genome of Portunus trituberculatus and its Hox gene families provides insights of decapod evolution.</title>
        <authorList>
            <person name="Jeong J.-H."/>
            <person name="Song I."/>
            <person name="Kim S."/>
            <person name="Choi T."/>
            <person name="Kim D."/>
            <person name="Ryu S."/>
            <person name="Kim W."/>
        </authorList>
    </citation>
    <scope>NUCLEOTIDE SEQUENCE [LARGE SCALE GENOMIC DNA]</scope>
    <source>
        <tissue evidence="2">Muscle</tissue>
    </source>
</reference>